<feature type="signal peptide" evidence="2">
    <location>
        <begin position="1"/>
        <end position="25"/>
    </location>
</feature>
<dbReference type="OrthoDB" id="5422169at2"/>
<protein>
    <recommendedName>
        <fullName evidence="5">DUF3862 domain-containing protein</fullName>
    </recommendedName>
</protein>
<dbReference type="PROSITE" id="PS51257">
    <property type="entry name" value="PROKAR_LIPOPROTEIN"/>
    <property type="match status" value="1"/>
</dbReference>
<dbReference type="Proteomes" id="UP000268908">
    <property type="component" value="Unassembled WGS sequence"/>
</dbReference>
<evidence type="ECO:0008006" key="5">
    <source>
        <dbReference type="Google" id="ProtNLM"/>
    </source>
</evidence>
<evidence type="ECO:0000256" key="2">
    <source>
        <dbReference type="SAM" id="SignalP"/>
    </source>
</evidence>
<comment type="caution">
    <text evidence="3">The sequence shown here is derived from an EMBL/GenBank/DDBJ whole genome shotgun (WGS) entry which is preliminary data.</text>
</comment>
<reference evidence="3 4" key="1">
    <citation type="submission" date="2018-10" db="EMBL/GenBank/DDBJ databases">
        <title>Genomic Encyclopedia of Type Strains, Phase IV (KMG-IV): sequencing the most valuable type-strain genomes for metagenomic binning, comparative biology and taxonomic classification.</title>
        <authorList>
            <person name="Goeker M."/>
        </authorList>
    </citation>
    <scope>NUCLEOTIDE SEQUENCE [LARGE SCALE GENOMIC DNA]</scope>
    <source>
        <strain evidence="3 4">DSM 26916</strain>
    </source>
</reference>
<accession>A0A497XD41</accession>
<dbReference type="Gene3D" id="3.30.1450.10">
    <property type="match status" value="1"/>
</dbReference>
<feature type="chain" id="PRO_5019745585" description="DUF3862 domain-containing protein" evidence="2">
    <location>
        <begin position="26"/>
        <end position="86"/>
    </location>
</feature>
<evidence type="ECO:0000313" key="3">
    <source>
        <dbReference type="EMBL" id="RLJ64871.1"/>
    </source>
</evidence>
<keyword evidence="1 2" id="KW-0732">Signal</keyword>
<evidence type="ECO:0000313" key="4">
    <source>
        <dbReference type="Proteomes" id="UP000268908"/>
    </source>
</evidence>
<keyword evidence="4" id="KW-1185">Reference proteome</keyword>
<dbReference type="RefSeq" id="WP_121241243.1">
    <property type="nucleotide sequence ID" value="NZ_BHVV01000006.1"/>
</dbReference>
<organism evidence="3 4">
    <name type="scientific">Sulfurisoma sediminicola</name>
    <dbReference type="NCBI Taxonomy" id="1381557"/>
    <lineage>
        <taxon>Bacteria</taxon>
        <taxon>Pseudomonadati</taxon>
        <taxon>Pseudomonadota</taxon>
        <taxon>Betaproteobacteria</taxon>
        <taxon>Nitrosomonadales</taxon>
        <taxon>Sterolibacteriaceae</taxon>
        <taxon>Sulfurisoma</taxon>
    </lineage>
</organism>
<proteinExistence type="predicted"/>
<gene>
    <name evidence="3" type="ORF">DFR35_1519</name>
</gene>
<name>A0A497XD41_9PROT</name>
<evidence type="ECO:0000256" key="1">
    <source>
        <dbReference type="ARBA" id="ARBA00022729"/>
    </source>
</evidence>
<dbReference type="InterPro" id="IPR037873">
    <property type="entry name" value="BamE-like"/>
</dbReference>
<dbReference type="EMBL" id="RCCI01000005">
    <property type="protein sequence ID" value="RLJ64871.1"/>
    <property type="molecule type" value="Genomic_DNA"/>
</dbReference>
<sequence length="86" mass="9056">MKSPLPLLAPLALALLVAACSKVTAENYAKIKAGMAYTEVTAILGNPASCSDFAGFKACRWGDDKSNVTVRFVGDQVVLHSADNIK</sequence>
<dbReference type="AlphaFoldDB" id="A0A497XD41"/>